<proteinExistence type="predicted"/>
<dbReference type="STRING" id="22663.A0A2I0GJZ4"/>
<accession>A0A2I0GJZ4</accession>
<comment type="caution">
    <text evidence="2">The sequence shown here is derived from an EMBL/GenBank/DDBJ whole genome shotgun (WGS) entry which is preliminary data.</text>
</comment>
<dbReference type="Proteomes" id="UP000233551">
    <property type="component" value="Unassembled WGS sequence"/>
</dbReference>
<organism evidence="2 3">
    <name type="scientific">Punica granatum</name>
    <name type="common">Pomegranate</name>
    <dbReference type="NCBI Taxonomy" id="22663"/>
    <lineage>
        <taxon>Eukaryota</taxon>
        <taxon>Viridiplantae</taxon>
        <taxon>Streptophyta</taxon>
        <taxon>Embryophyta</taxon>
        <taxon>Tracheophyta</taxon>
        <taxon>Spermatophyta</taxon>
        <taxon>Magnoliopsida</taxon>
        <taxon>eudicotyledons</taxon>
        <taxon>Gunneridae</taxon>
        <taxon>Pentapetalae</taxon>
        <taxon>rosids</taxon>
        <taxon>malvids</taxon>
        <taxon>Myrtales</taxon>
        <taxon>Lythraceae</taxon>
        <taxon>Punica</taxon>
    </lineage>
</organism>
<evidence type="ECO:0000313" key="2">
    <source>
        <dbReference type="EMBL" id="PKH63817.1"/>
    </source>
</evidence>
<gene>
    <name evidence="2" type="ORF">CRG98_050260</name>
</gene>
<dbReference type="AlphaFoldDB" id="A0A2I0GJZ4"/>
<protein>
    <submittedName>
        <fullName evidence="2">Uncharacterized protein</fullName>
    </submittedName>
</protein>
<reference evidence="2 3" key="1">
    <citation type="submission" date="2017-11" db="EMBL/GenBank/DDBJ databases">
        <title>De-novo sequencing of pomegranate (Punica granatum L.) genome.</title>
        <authorList>
            <person name="Akparov Z."/>
            <person name="Amiraslanov A."/>
            <person name="Hajiyeva S."/>
            <person name="Abbasov M."/>
            <person name="Kaur K."/>
            <person name="Hamwieh A."/>
            <person name="Solovyev V."/>
            <person name="Salamov A."/>
            <person name="Braich B."/>
            <person name="Kosarev P."/>
            <person name="Mahmoud A."/>
            <person name="Hajiyev E."/>
            <person name="Babayeva S."/>
            <person name="Izzatullayeva V."/>
            <person name="Mammadov A."/>
            <person name="Mammadov A."/>
            <person name="Sharifova S."/>
            <person name="Ojaghi J."/>
            <person name="Eynullazada K."/>
            <person name="Bayramov B."/>
            <person name="Abdulazimova A."/>
            <person name="Shahmuradov I."/>
        </authorList>
    </citation>
    <scope>NUCLEOTIDE SEQUENCE [LARGE SCALE GENOMIC DNA]</scope>
    <source>
        <strain evidence="3">cv. AG2017</strain>
        <tissue evidence="2">Leaf</tissue>
    </source>
</reference>
<sequence>MAKGASSPSPSSLVPPTVPMELHVKNREKLLRALRQHLSDSSRPLRGWGGEEQMRHDTDHIELFR</sequence>
<dbReference type="EMBL" id="PGOL01045040">
    <property type="protein sequence ID" value="PKH63817.1"/>
    <property type="molecule type" value="Genomic_DNA"/>
</dbReference>
<keyword evidence="3" id="KW-1185">Reference proteome</keyword>
<evidence type="ECO:0000313" key="3">
    <source>
        <dbReference type="Proteomes" id="UP000233551"/>
    </source>
</evidence>
<feature type="compositionally biased region" description="Basic and acidic residues" evidence="1">
    <location>
        <begin position="52"/>
        <end position="65"/>
    </location>
</feature>
<name>A0A2I0GJZ4_PUNGR</name>
<feature type="region of interest" description="Disordered" evidence="1">
    <location>
        <begin position="37"/>
        <end position="65"/>
    </location>
</feature>
<evidence type="ECO:0000256" key="1">
    <source>
        <dbReference type="SAM" id="MobiDB-lite"/>
    </source>
</evidence>